<proteinExistence type="predicted"/>
<keyword evidence="2" id="KW-1185">Reference proteome</keyword>
<dbReference type="AlphaFoldDB" id="A0A1M2VKQ5"/>
<evidence type="ECO:0008006" key="3">
    <source>
        <dbReference type="Google" id="ProtNLM"/>
    </source>
</evidence>
<dbReference type="Proteomes" id="UP000184267">
    <property type="component" value="Unassembled WGS sequence"/>
</dbReference>
<dbReference type="OMA" id="VEICAMR"/>
<evidence type="ECO:0000313" key="1">
    <source>
        <dbReference type="EMBL" id="OJT08201.1"/>
    </source>
</evidence>
<dbReference type="STRING" id="154538.A0A1M2VKQ5"/>
<evidence type="ECO:0000313" key="2">
    <source>
        <dbReference type="Proteomes" id="UP000184267"/>
    </source>
</evidence>
<organism evidence="1 2">
    <name type="scientific">Trametes pubescens</name>
    <name type="common">White-rot fungus</name>
    <dbReference type="NCBI Taxonomy" id="154538"/>
    <lineage>
        <taxon>Eukaryota</taxon>
        <taxon>Fungi</taxon>
        <taxon>Dikarya</taxon>
        <taxon>Basidiomycota</taxon>
        <taxon>Agaricomycotina</taxon>
        <taxon>Agaricomycetes</taxon>
        <taxon>Polyporales</taxon>
        <taxon>Polyporaceae</taxon>
        <taxon>Trametes</taxon>
    </lineage>
</organism>
<name>A0A1M2VKQ5_TRAPU</name>
<dbReference type="InterPro" id="IPR032675">
    <property type="entry name" value="LRR_dom_sf"/>
</dbReference>
<comment type="caution">
    <text evidence="1">The sequence shown here is derived from an EMBL/GenBank/DDBJ whole genome shotgun (WGS) entry which is preliminary data.</text>
</comment>
<gene>
    <name evidence="1" type="ORF">TRAPUB_902</name>
</gene>
<dbReference type="EMBL" id="MNAD01001072">
    <property type="protein sequence ID" value="OJT08201.1"/>
    <property type="molecule type" value="Genomic_DNA"/>
</dbReference>
<reference evidence="1 2" key="1">
    <citation type="submission" date="2016-10" db="EMBL/GenBank/DDBJ databases">
        <title>Genome sequence of the basidiomycete white-rot fungus Trametes pubescens.</title>
        <authorList>
            <person name="Makela M.R."/>
            <person name="Granchi Z."/>
            <person name="Peng M."/>
            <person name="De Vries R.P."/>
            <person name="Grigoriev I."/>
            <person name="Riley R."/>
            <person name="Hilden K."/>
        </authorList>
    </citation>
    <scope>NUCLEOTIDE SEQUENCE [LARGE SCALE GENOMIC DNA]</scope>
    <source>
        <strain evidence="1 2">FBCC735</strain>
    </source>
</reference>
<dbReference type="OrthoDB" id="2802434at2759"/>
<accession>A0A1M2VKQ5</accession>
<sequence>MASVNKTLHDPAARTLWADLPDLVPLVKTFPEDAWETQGYQIHLSRTLSLSDWASFLKYCRFVKTLGLVPRHESGSNCARTDLKLNFLALVEICAMRPVFVLLPCLRSFNWRALNLLDKTMPVFLSLVGESLRRAQVDFERLGYDNRTAVSCALTTLSQHSPLLQRLEIGLASGLSVWAALEGFKTLKVFKYVTVPLTDTGMKTLASLPALTECAVALPKRPSFLENINQTVFPRLEKLSVAGTVDAYGPFSRAALFPAVTHFDFDITMVPRVRDLYRLFYAIRRQLCPERLEHLKVFTTIKPRASPDSEITTGENDARAIVRSTHFGSLFEFVRLRSFDFGPSWTYQVDDELFASMAKAWPLLETLSFGAASTCIHLPGGPTLRALSPFAVHCPNLKAIALHLDASELSADKEVTDDLYGELWADGRRTRSTSKVTRLRLQTSPIGLPREVAKFLSMVFPDLERVDASDSYYEETPGRKILRQTRQRKWGEVRQYIGLMRAARLDERY</sequence>
<protein>
    <recommendedName>
        <fullName evidence="3">F-box domain-containing protein</fullName>
    </recommendedName>
</protein>
<dbReference type="Gene3D" id="3.80.10.10">
    <property type="entry name" value="Ribonuclease Inhibitor"/>
    <property type="match status" value="1"/>
</dbReference>